<dbReference type="InterPro" id="IPR050091">
    <property type="entry name" value="PKS_NRPS_Biosynth_Enz"/>
</dbReference>
<dbReference type="AlphaFoldDB" id="C7DS95"/>
<keyword evidence="2" id="KW-0597">Phosphoprotein</keyword>
<evidence type="ECO:0000313" key="6">
    <source>
        <dbReference type="EMBL" id="ACT53014.1"/>
    </source>
</evidence>
<feature type="non-terminal residue" evidence="6">
    <location>
        <position position="1"/>
    </location>
</feature>
<dbReference type="InterPro" id="IPR016039">
    <property type="entry name" value="Thiolase-like"/>
</dbReference>
<dbReference type="InterPro" id="IPR001227">
    <property type="entry name" value="Ac_transferase_dom_sf"/>
</dbReference>
<dbReference type="SMART" id="SM00825">
    <property type="entry name" value="PKS_KS"/>
    <property type="match status" value="1"/>
</dbReference>
<evidence type="ECO:0000259" key="5">
    <source>
        <dbReference type="PROSITE" id="PS52004"/>
    </source>
</evidence>
<dbReference type="Gene3D" id="3.40.47.10">
    <property type="match status" value="1"/>
</dbReference>
<dbReference type="InterPro" id="IPR020841">
    <property type="entry name" value="PKS_Beta-ketoAc_synthase_dom"/>
</dbReference>
<dbReference type="EMBL" id="GQ204183">
    <property type="protein sequence ID" value="ACT53014.1"/>
    <property type="molecule type" value="Genomic_DNA"/>
</dbReference>
<dbReference type="PANTHER" id="PTHR43775:SF29">
    <property type="entry name" value="ASPERFURANONE POLYKETIDE SYNTHASE AFOG-RELATED"/>
    <property type="match status" value="1"/>
</dbReference>
<dbReference type="InterPro" id="IPR032821">
    <property type="entry name" value="PKS_assoc"/>
</dbReference>
<proteinExistence type="predicted"/>
<dbReference type="Pfam" id="PF16197">
    <property type="entry name" value="KAsynt_C_assoc"/>
    <property type="match status" value="1"/>
</dbReference>
<feature type="non-terminal residue" evidence="6">
    <location>
        <position position="270"/>
    </location>
</feature>
<protein>
    <submittedName>
        <fullName evidence="6">Polyketide synthase</fullName>
    </submittedName>
</protein>
<feature type="compositionally biased region" description="Low complexity" evidence="4">
    <location>
        <begin position="147"/>
        <end position="161"/>
    </location>
</feature>
<keyword evidence="1" id="KW-0596">Phosphopantetheine</keyword>
<dbReference type="Gene3D" id="3.40.366.10">
    <property type="entry name" value="Malonyl-Coenzyme A Acyl Carrier Protein, domain 2"/>
    <property type="match status" value="1"/>
</dbReference>
<dbReference type="InterPro" id="IPR014031">
    <property type="entry name" value="Ketoacyl_synth_C"/>
</dbReference>
<dbReference type="GO" id="GO:0004312">
    <property type="term" value="F:fatty acid synthase activity"/>
    <property type="evidence" value="ECO:0007669"/>
    <property type="project" value="TreeGrafter"/>
</dbReference>
<feature type="region of interest" description="Disordered" evidence="4">
    <location>
        <begin position="145"/>
        <end position="168"/>
    </location>
</feature>
<name>C7DS95_PENSH</name>
<evidence type="ECO:0000256" key="1">
    <source>
        <dbReference type="ARBA" id="ARBA00022450"/>
    </source>
</evidence>
<dbReference type="CDD" id="cd00833">
    <property type="entry name" value="PKS"/>
    <property type="match status" value="1"/>
</dbReference>
<reference evidence="6" key="1">
    <citation type="submission" date="2009-05" db="EMBL/GenBank/DDBJ databases">
        <title>Diversity of reducing type I polyketide synthase genes associated with fungi.</title>
        <authorList>
            <person name="Jumpathong J."/>
            <person name="Fujii I."/>
            <person name="Seshime Y."/>
            <person name="Peberdy J."/>
            <person name="Lumyong S."/>
        </authorList>
    </citation>
    <scope>NUCLEOTIDE SEQUENCE</scope>
    <source>
        <strain evidence="6">27</strain>
    </source>
</reference>
<dbReference type="Gene3D" id="3.30.70.3290">
    <property type="match status" value="1"/>
</dbReference>
<evidence type="ECO:0000256" key="2">
    <source>
        <dbReference type="ARBA" id="ARBA00022553"/>
    </source>
</evidence>
<keyword evidence="3" id="KW-0808">Transferase</keyword>
<dbReference type="Pfam" id="PF02801">
    <property type="entry name" value="Ketoacyl-synt_C"/>
    <property type="match status" value="1"/>
</dbReference>
<feature type="domain" description="Ketosynthase family 3 (KS3)" evidence="5">
    <location>
        <begin position="1"/>
        <end position="117"/>
    </location>
</feature>
<evidence type="ECO:0000256" key="4">
    <source>
        <dbReference type="SAM" id="MobiDB-lite"/>
    </source>
</evidence>
<dbReference type="SUPFAM" id="SSF53901">
    <property type="entry name" value="Thiolase-like"/>
    <property type="match status" value="1"/>
</dbReference>
<dbReference type="PANTHER" id="PTHR43775">
    <property type="entry name" value="FATTY ACID SYNTHASE"/>
    <property type="match status" value="1"/>
</dbReference>
<evidence type="ECO:0000256" key="3">
    <source>
        <dbReference type="ARBA" id="ARBA00022679"/>
    </source>
</evidence>
<dbReference type="GO" id="GO:0006633">
    <property type="term" value="P:fatty acid biosynthetic process"/>
    <property type="evidence" value="ECO:0007669"/>
    <property type="project" value="TreeGrafter"/>
</dbReference>
<dbReference type="GO" id="GO:0044550">
    <property type="term" value="P:secondary metabolite biosynthetic process"/>
    <property type="evidence" value="ECO:0007669"/>
    <property type="project" value="TreeGrafter"/>
</dbReference>
<accession>C7DS95</accession>
<organism evidence="6">
    <name type="scientific">Penicillium shearii</name>
    <name type="common">Eupenicillium shearii</name>
    <dbReference type="NCBI Taxonomy" id="904690"/>
    <lineage>
        <taxon>Eukaryota</taxon>
        <taxon>Fungi</taxon>
        <taxon>Dikarya</taxon>
        <taxon>Ascomycota</taxon>
        <taxon>Pezizomycotina</taxon>
        <taxon>Eurotiomycetes</taxon>
        <taxon>Eurotiomycetidae</taxon>
        <taxon>Eurotiales</taxon>
        <taxon>Aspergillaceae</taxon>
        <taxon>Penicillium</taxon>
    </lineage>
</organism>
<sequence length="270" mass="29527">EAHGTGTTAGDPIECSAIGAAFGPTRQSPLYVGSVKSNVGHLEGVSGIASMVKTIYSLESGWIAPTHGLKNLNPKIKLADWKIDIPTTKICWPEGLRRASINSFGYGGANAHVVIDDAYHYLKKHNLQAPHNTTVKVISLEHKEENGANGSNGHSQHNNSSIKESEEPTSRLFFLSSNEESGIARLSQTLQTHLDKVNVQRGSEEENRFLHRLAYTLSEKRSSLPWKSYTAASTIEELREALNGARTRAVRVPNKARALTFIFTGQGAQW</sequence>
<dbReference type="PROSITE" id="PS52004">
    <property type="entry name" value="KS3_2"/>
    <property type="match status" value="1"/>
</dbReference>